<dbReference type="Proteomes" id="UP000184442">
    <property type="component" value="Unassembled WGS sequence"/>
</dbReference>
<protein>
    <submittedName>
        <fullName evidence="7">RNA polymerase sigma-70 factor, ECF subfamily</fullName>
    </submittedName>
</protein>
<dbReference type="Gene3D" id="1.10.1740.10">
    <property type="match status" value="1"/>
</dbReference>
<evidence type="ECO:0000256" key="2">
    <source>
        <dbReference type="ARBA" id="ARBA00023015"/>
    </source>
</evidence>
<dbReference type="RefSeq" id="WP_073028070.1">
    <property type="nucleotide sequence ID" value="NZ_FQZS01000046.1"/>
</dbReference>
<dbReference type="SUPFAM" id="SSF88946">
    <property type="entry name" value="Sigma2 domain of RNA polymerase sigma factors"/>
    <property type="match status" value="1"/>
</dbReference>
<dbReference type="AlphaFoldDB" id="A0A1M6J2A4"/>
<feature type="domain" description="RNA polymerase sigma factor 70 region 4 type 2" evidence="6">
    <location>
        <begin position="94"/>
        <end position="146"/>
    </location>
</feature>
<dbReference type="Pfam" id="PF04542">
    <property type="entry name" value="Sigma70_r2"/>
    <property type="match status" value="1"/>
</dbReference>
<accession>A0A1M6J2A4</accession>
<evidence type="ECO:0000259" key="6">
    <source>
        <dbReference type="Pfam" id="PF08281"/>
    </source>
</evidence>
<keyword evidence="2" id="KW-0805">Transcription regulation</keyword>
<proteinExistence type="inferred from homology"/>
<dbReference type="CDD" id="cd06171">
    <property type="entry name" value="Sigma70_r4"/>
    <property type="match status" value="1"/>
</dbReference>
<name>A0A1M6J2A4_9FIRM</name>
<dbReference type="NCBIfam" id="TIGR02937">
    <property type="entry name" value="sigma70-ECF"/>
    <property type="match status" value="1"/>
</dbReference>
<reference evidence="7 8" key="1">
    <citation type="submission" date="2016-11" db="EMBL/GenBank/DDBJ databases">
        <authorList>
            <person name="Jaros S."/>
            <person name="Januszkiewicz K."/>
            <person name="Wedrychowicz H."/>
        </authorList>
    </citation>
    <scope>NUCLEOTIDE SEQUENCE [LARGE SCALE GENOMIC DNA]</scope>
    <source>
        <strain evidence="7 8">DSM 19022</strain>
    </source>
</reference>
<dbReference type="GO" id="GO:0006352">
    <property type="term" value="P:DNA-templated transcription initiation"/>
    <property type="evidence" value="ECO:0007669"/>
    <property type="project" value="InterPro"/>
</dbReference>
<evidence type="ECO:0000259" key="5">
    <source>
        <dbReference type="Pfam" id="PF04542"/>
    </source>
</evidence>
<dbReference type="GO" id="GO:0003677">
    <property type="term" value="F:DNA binding"/>
    <property type="evidence" value="ECO:0007669"/>
    <property type="project" value="InterPro"/>
</dbReference>
<dbReference type="Gene3D" id="1.10.10.10">
    <property type="entry name" value="Winged helix-like DNA-binding domain superfamily/Winged helix DNA-binding domain"/>
    <property type="match status" value="1"/>
</dbReference>
<dbReference type="InterPro" id="IPR007627">
    <property type="entry name" value="RNA_pol_sigma70_r2"/>
</dbReference>
<dbReference type="InterPro" id="IPR013324">
    <property type="entry name" value="RNA_pol_sigma_r3/r4-like"/>
</dbReference>
<dbReference type="PANTHER" id="PTHR43133:SF51">
    <property type="entry name" value="RNA POLYMERASE SIGMA FACTOR"/>
    <property type="match status" value="1"/>
</dbReference>
<dbReference type="InterPro" id="IPR014284">
    <property type="entry name" value="RNA_pol_sigma-70_dom"/>
</dbReference>
<evidence type="ECO:0000313" key="7">
    <source>
        <dbReference type="EMBL" id="SHJ40818.1"/>
    </source>
</evidence>
<evidence type="ECO:0000256" key="4">
    <source>
        <dbReference type="ARBA" id="ARBA00023163"/>
    </source>
</evidence>
<evidence type="ECO:0000256" key="1">
    <source>
        <dbReference type="ARBA" id="ARBA00010641"/>
    </source>
</evidence>
<sequence>MTNEEFSTRIVAMTQTLYRVSYTQLSQSCDREEAVQECLYKAWKKRHQLKDERYMQTWVIRILINECHNIQKKRKRELPMEELPERPVPADADMELHDALFRLDEKLRLPILLHYIEGFSIKEVAQILRLPQGTVKSRMLNGRQKLKKILCEEDQFPCETCKI</sequence>
<dbReference type="InterPro" id="IPR013249">
    <property type="entry name" value="RNA_pol_sigma70_r4_t2"/>
</dbReference>
<evidence type="ECO:0000256" key="3">
    <source>
        <dbReference type="ARBA" id="ARBA00023082"/>
    </source>
</evidence>
<dbReference type="STRING" id="1122184.SAMN02745176_03480"/>
<dbReference type="EMBL" id="FQZS01000046">
    <property type="protein sequence ID" value="SHJ40818.1"/>
    <property type="molecule type" value="Genomic_DNA"/>
</dbReference>
<dbReference type="SUPFAM" id="SSF88659">
    <property type="entry name" value="Sigma3 and sigma4 domains of RNA polymerase sigma factors"/>
    <property type="match status" value="1"/>
</dbReference>
<keyword evidence="3" id="KW-0731">Sigma factor</keyword>
<dbReference type="InterPro" id="IPR036388">
    <property type="entry name" value="WH-like_DNA-bd_sf"/>
</dbReference>
<dbReference type="InterPro" id="IPR013325">
    <property type="entry name" value="RNA_pol_sigma_r2"/>
</dbReference>
<dbReference type="OrthoDB" id="9782703at2"/>
<dbReference type="InterPro" id="IPR039425">
    <property type="entry name" value="RNA_pol_sigma-70-like"/>
</dbReference>
<gene>
    <name evidence="7" type="ORF">SAMN02745176_03480</name>
</gene>
<dbReference type="GO" id="GO:0016987">
    <property type="term" value="F:sigma factor activity"/>
    <property type="evidence" value="ECO:0007669"/>
    <property type="project" value="UniProtKB-KW"/>
</dbReference>
<keyword evidence="4" id="KW-0804">Transcription</keyword>
<keyword evidence="8" id="KW-1185">Reference proteome</keyword>
<dbReference type="Pfam" id="PF08281">
    <property type="entry name" value="Sigma70_r4_2"/>
    <property type="match status" value="1"/>
</dbReference>
<evidence type="ECO:0000313" key="8">
    <source>
        <dbReference type="Proteomes" id="UP000184442"/>
    </source>
</evidence>
<comment type="similarity">
    <text evidence="1">Belongs to the sigma-70 factor family. ECF subfamily.</text>
</comment>
<organism evidence="7 8">
    <name type="scientific">Lutispora thermophila DSM 19022</name>
    <dbReference type="NCBI Taxonomy" id="1122184"/>
    <lineage>
        <taxon>Bacteria</taxon>
        <taxon>Bacillati</taxon>
        <taxon>Bacillota</taxon>
        <taxon>Clostridia</taxon>
        <taxon>Lutisporales</taxon>
        <taxon>Lutisporaceae</taxon>
        <taxon>Lutispora</taxon>
    </lineage>
</organism>
<dbReference type="PANTHER" id="PTHR43133">
    <property type="entry name" value="RNA POLYMERASE ECF-TYPE SIGMA FACTO"/>
    <property type="match status" value="1"/>
</dbReference>
<feature type="domain" description="RNA polymerase sigma-70 region 2" evidence="5">
    <location>
        <begin position="15"/>
        <end position="76"/>
    </location>
</feature>